<accession>A0A9N8W4J0</accession>
<keyword evidence="1" id="KW-1133">Transmembrane helix</keyword>
<dbReference type="OrthoDB" id="2334596at2759"/>
<name>A0A9N8W4J0_9GLOM</name>
<comment type="caution">
    <text evidence="2">The sequence shown here is derived from an EMBL/GenBank/DDBJ whole genome shotgun (WGS) entry which is preliminary data.</text>
</comment>
<keyword evidence="1" id="KW-0812">Transmembrane</keyword>
<keyword evidence="3" id="KW-1185">Reference proteome</keyword>
<feature type="transmembrane region" description="Helical" evidence="1">
    <location>
        <begin position="25"/>
        <end position="43"/>
    </location>
</feature>
<evidence type="ECO:0000256" key="1">
    <source>
        <dbReference type="SAM" id="Phobius"/>
    </source>
</evidence>
<organism evidence="2 3">
    <name type="scientific">Ambispora gerdemannii</name>
    <dbReference type="NCBI Taxonomy" id="144530"/>
    <lineage>
        <taxon>Eukaryota</taxon>
        <taxon>Fungi</taxon>
        <taxon>Fungi incertae sedis</taxon>
        <taxon>Mucoromycota</taxon>
        <taxon>Glomeromycotina</taxon>
        <taxon>Glomeromycetes</taxon>
        <taxon>Archaeosporales</taxon>
        <taxon>Ambisporaceae</taxon>
        <taxon>Ambispora</taxon>
    </lineage>
</organism>
<sequence length="228" mass="26467">MSDSRCSDLKVIKTIRDAFAPAPRIYYMISESIFFVVLFKSLMQVKSSRKHLEIIRYRRIQTVLFSIDLCLIIGMIIYRILNIFKLVPTYDYYYYVDAFCTAFTVYNMTQFGLMLPRLFKVTQQNEHILTGSYLKKRLFPLFSIVTQHSSLTITQKLINSPNVPSIPSTPDRLLTRQRKYSLEDDNQLSKLNPVSLKVEYPSANHLTEINEEIVDSPVALVSSKESIK</sequence>
<evidence type="ECO:0000313" key="3">
    <source>
        <dbReference type="Proteomes" id="UP000789831"/>
    </source>
</evidence>
<dbReference type="AlphaFoldDB" id="A0A9N8W4J0"/>
<dbReference type="Proteomes" id="UP000789831">
    <property type="component" value="Unassembled WGS sequence"/>
</dbReference>
<gene>
    <name evidence="2" type="ORF">AGERDE_LOCUS3022</name>
</gene>
<proteinExistence type="predicted"/>
<dbReference type="EMBL" id="CAJVPL010000272">
    <property type="protein sequence ID" value="CAG8476812.1"/>
    <property type="molecule type" value="Genomic_DNA"/>
</dbReference>
<feature type="transmembrane region" description="Helical" evidence="1">
    <location>
        <begin position="63"/>
        <end position="81"/>
    </location>
</feature>
<reference evidence="2" key="1">
    <citation type="submission" date="2021-06" db="EMBL/GenBank/DDBJ databases">
        <authorList>
            <person name="Kallberg Y."/>
            <person name="Tangrot J."/>
            <person name="Rosling A."/>
        </authorList>
    </citation>
    <scope>NUCLEOTIDE SEQUENCE</scope>
    <source>
        <strain evidence="2">MT106</strain>
    </source>
</reference>
<evidence type="ECO:0000313" key="2">
    <source>
        <dbReference type="EMBL" id="CAG8476812.1"/>
    </source>
</evidence>
<feature type="transmembrane region" description="Helical" evidence="1">
    <location>
        <begin position="93"/>
        <end position="115"/>
    </location>
</feature>
<keyword evidence="1" id="KW-0472">Membrane</keyword>
<protein>
    <submittedName>
        <fullName evidence="2">12676_t:CDS:1</fullName>
    </submittedName>
</protein>